<organism evidence="3 4">
    <name type="scientific">Acer saccharum</name>
    <name type="common">Sugar maple</name>
    <dbReference type="NCBI Taxonomy" id="4024"/>
    <lineage>
        <taxon>Eukaryota</taxon>
        <taxon>Viridiplantae</taxon>
        <taxon>Streptophyta</taxon>
        <taxon>Embryophyta</taxon>
        <taxon>Tracheophyta</taxon>
        <taxon>Spermatophyta</taxon>
        <taxon>Magnoliopsida</taxon>
        <taxon>eudicotyledons</taxon>
        <taxon>Gunneridae</taxon>
        <taxon>Pentapetalae</taxon>
        <taxon>rosids</taxon>
        <taxon>malvids</taxon>
        <taxon>Sapindales</taxon>
        <taxon>Sapindaceae</taxon>
        <taxon>Hippocastanoideae</taxon>
        <taxon>Acereae</taxon>
        <taxon>Acer</taxon>
    </lineage>
</organism>
<dbReference type="Pfam" id="PF01167">
    <property type="entry name" value="Tub"/>
    <property type="match status" value="1"/>
</dbReference>
<proteinExistence type="inferred from homology"/>
<reference evidence="3" key="1">
    <citation type="journal article" date="2022" name="Plant J.">
        <title>Strategies of tolerance reflected in two North American maple genomes.</title>
        <authorList>
            <person name="McEvoy S.L."/>
            <person name="Sezen U.U."/>
            <person name="Trouern-Trend A."/>
            <person name="McMahon S.M."/>
            <person name="Schaberg P.G."/>
            <person name="Yang J."/>
            <person name="Wegrzyn J.L."/>
            <person name="Swenson N.G."/>
        </authorList>
    </citation>
    <scope>NUCLEOTIDE SEQUENCE</scope>
    <source>
        <strain evidence="3">NS2018</strain>
    </source>
</reference>
<dbReference type="SUPFAM" id="SSF54518">
    <property type="entry name" value="Tubby C-terminal domain-like"/>
    <property type="match status" value="1"/>
</dbReference>
<dbReference type="InterPro" id="IPR000007">
    <property type="entry name" value="Tubby_C"/>
</dbReference>
<dbReference type="Proteomes" id="UP001168877">
    <property type="component" value="Unassembled WGS sequence"/>
</dbReference>
<dbReference type="PANTHER" id="PTHR16517:SF119">
    <property type="entry name" value="TUBBY-LIKE F-BOX PROTEIN 3"/>
    <property type="match status" value="1"/>
</dbReference>
<dbReference type="PRINTS" id="PR01573">
    <property type="entry name" value="SUPERTUBBY"/>
</dbReference>
<reference evidence="3" key="2">
    <citation type="submission" date="2023-06" db="EMBL/GenBank/DDBJ databases">
        <authorList>
            <person name="Swenson N.G."/>
            <person name="Wegrzyn J.L."/>
            <person name="Mcevoy S.L."/>
        </authorList>
    </citation>
    <scope>NUCLEOTIDE SEQUENCE</scope>
    <source>
        <strain evidence="3">NS2018</strain>
        <tissue evidence="3">Leaf</tissue>
    </source>
</reference>
<evidence type="ECO:0000313" key="4">
    <source>
        <dbReference type="Proteomes" id="UP001168877"/>
    </source>
</evidence>
<evidence type="ECO:0000259" key="2">
    <source>
        <dbReference type="Pfam" id="PF01167"/>
    </source>
</evidence>
<evidence type="ECO:0000256" key="1">
    <source>
        <dbReference type="ARBA" id="ARBA00007129"/>
    </source>
</evidence>
<keyword evidence="4" id="KW-1185">Reference proteome</keyword>
<sequence length="98" mass="11152">MLGLRNKAPRWHEQLHRCCMNFNGRVTVASVKNFQLVASLENGGAGQENENENVILRFGKMGKDVYAMDYQYPISAFQAFALCLSGFDTKIGIWKLHR</sequence>
<comment type="similarity">
    <text evidence="1">Belongs to the TUB family.</text>
</comment>
<protein>
    <recommendedName>
        <fullName evidence="2">Tubby C-terminal domain-containing protein</fullName>
    </recommendedName>
</protein>
<evidence type="ECO:0000313" key="3">
    <source>
        <dbReference type="EMBL" id="KAK0582591.1"/>
    </source>
</evidence>
<dbReference type="InterPro" id="IPR025659">
    <property type="entry name" value="Tubby-like_C"/>
</dbReference>
<accession>A0AA39RZV6</accession>
<dbReference type="Gene3D" id="3.20.90.10">
    <property type="entry name" value="Tubby Protein, Chain A"/>
    <property type="match status" value="1"/>
</dbReference>
<feature type="domain" description="Tubby C-terminal" evidence="2">
    <location>
        <begin position="2"/>
        <end position="89"/>
    </location>
</feature>
<dbReference type="AlphaFoldDB" id="A0AA39RZV6"/>
<dbReference type="PANTHER" id="PTHR16517">
    <property type="entry name" value="TUBBY-RELATED"/>
    <property type="match status" value="1"/>
</dbReference>
<name>A0AA39RZV6_ACESA</name>
<dbReference type="EMBL" id="JAUESC010000384">
    <property type="protein sequence ID" value="KAK0582591.1"/>
    <property type="molecule type" value="Genomic_DNA"/>
</dbReference>
<gene>
    <name evidence="3" type="ORF">LWI29_027377</name>
</gene>
<comment type="caution">
    <text evidence="3">The sequence shown here is derived from an EMBL/GenBank/DDBJ whole genome shotgun (WGS) entry which is preliminary data.</text>
</comment>